<evidence type="ECO:0000313" key="2">
    <source>
        <dbReference type="Proteomes" id="UP000887575"/>
    </source>
</evidence>
<organism evidence="2 3">
    <name type="scientific">Mesorhabditis belari</name>
    <dbReference type="NCBI Taxonomy" id="2138241"/>
    <lineage>
        <taxon>Eukaryota</taxon>
        <taxon>Metazoa</taxon>
        <taxon>Ecdysozoa</taxon>
        <taxon>Nematoda</taxon>
        <taxon>Chromadorea</taxon>
        <taxon>Rhabditida</taxon>
        <taxon>Rhabditina</taxon>
        <taxon>Rhabditomorpha</taxon>
        <taxon>Rhabditoidea</taxon>
        <taxon>Rhabditidae</taxon>
        <taxon>Mesorhabditinae</taxon>
        <taxon>Mesorhabditis</taxon>
    </lineage>
</organism>
<reference evidence="3" key="1">
    <citation type="submission" date="2024-02" db="UniProtKB">
        <authorList>
            <consortium name="WormBaseParasite"/>
        </authorList>
    </citation>
    <scope>IDENTIFICATION</scope>
</reference>
<evidence type="ECO:0000256" key="1">
    <source>
        <dbReference type="SAM" id="MobiDB-lite"/>
    </source>
</evidence>
<evidence type="ECO:0000313" key="3">
    <source>
        <dbReference type="WBParaSite" id="MBELARI_LOCUS13035"/>
    </source>
</evidence>
<name>A0AAF3EGB9_9BILA</name>
<proteinExistence type="predicted"/>
<keyword evidence="2" id="KW-1185">Reference proteome</keyword>
<accession>A0AAF3EGB9</accession>
<feature type="compositionally biased region" description="Low complexity" evidence="1">
    <location>
        <begin position="188"/>
        <end position="198"/>
    </location>
</feature>
<dbReference type="Proteomes" id="UP000887575">
    <property type="component" value="Unassembled WGS sequence"/>
</dbReference>
<feature type="region of interest" description="Disordered" evidence="1">
    <location>
        <begin position="98"/>
        <end position="142"/>
    </location>
</feature>
<feature type="region of interest" description="Disordered" evidence="1">
    <location>
        <begin position="188"/>
        <end position="223"/>
    </location>
</feature>
<feature type="region of interest" description="Disordered" evidence="1">
    <location>
        <begin position="263"/>
        <end position="295"/>
    </location>
</feature>
<dbReference type="AlphaFoldDB" id="A0AAF3EGB9"/>
<dbReference type="WBParaSite" id="MBELARI_LOCUS13035">
    <property type="protein sequence ID" value="MBELARI_LOCUS13035"/>
    <property type="gene ID" value="MBELARI_LOCUS13035"/>
</dbReference>
<sequence>MTTPPKLTAAIAKTQTPEDDFLDGVFPLRLWDTEPNQGAKPIDLEHKETKNRFHGFTLLRKASSCLISPSNVSSATSTTSISKFSFLAIKQDSSTTAPITSPLSTSWGHSSSRGSTISSTSGRATYVTESCPSRSPSTAYSMPLPPSDYQPTRTIECQCSPCMHGNNSDFSGGRITKQNSSISEYDISSASTTSARSSQFNYGPWSGGQRKSKVRPSAKESPKCQCDECENARAILAKCNKKHLQPTNVDTSAEKKALKLELESSRDAFSPASSIVIRPPQDNSLNGQKDFETDS</sequence>
<protein>
    <submittedName>
        <fullName evidence="3">Uncharacterized protein</fullName>
    </submittedName>
</protein>
<feature type="compositionally biased region" description="Polar residues" evidence="1">
    <location>
        <begin position="127"/>
        <end position="140"/>
    </location>
</feature>
<feature type="compositionally biased region" description="Low complexity" evidence="1">
    <location>
        <begin position="104"/>
        <end position="122"/>
    </location>
</feature>